<evidence type="ECO:0000313" key="2">
    <source>
        <dbReference type="Proteomes" id="UP000034913"/>
    </source>
</evidence>
<dbReference type="EMBL" id="LCRB01000002">
    <property type="protein sequence ID" value="KKW26985.1"/>
    <property type="molecule type" value="Genomic_DNA"/>
</dbReference>
<organism evidence="1 2">
    <name type="scientific">candidate division Kazan bacterium GW2011_GWB1_52_7</name>
    <dbReference type="NCBI Taxonomy" id="1620414"/>
    <lineage>
        <taxon>Bacteria</taxon>
        <taxon>Bacteria division Kazan-3B-28</taxon>
    </lineage>
</organism>
<gene>
    <name evidence="1" type="ORF">VF00_C0002G0312</name>
</gene>
<reference evidence="1 2" key="1">
    <citation type="journal article" date="2015" name="Nature">
        <title>rRNA introns, odd ribosomes, and small enigmatic genomes across a large radiation of phyla.</title>
        <authorList>
            <person name="Brown C.T."/>
            <person name="Hug L.A."/>
            <person name="Thomas B.C."/>
            <person name="Sharon I."/>
            <person name="Castelle C.J."/>
            <person name="Singh A."/>
            <person name="Wilkins M.J."/>
            <person name="Williams K.H."/>
            <person name="Banfield J.F."/>
        </authorList>
    </citation>
    <scope>NUCLEOTIDE SEQUENCE [LARGE SCALE GENOMIC DNA]</scope>
</reference>
<comment type="caution">
    <text evidence="1">The sequence shown here is derived from an EMBL/GenBank/DDBJ whole genome shotgun (WGS) entry which is preliminary data.</text>
</comment>
<name>A0A0G1X825_UNCK3</name>
<protein>
    <submittedName>
        <fullName evidence="1">Uncharacterized protein</fullName>
    </submittedName>
</protein>
<dbReference type="AlphaFoldDB" id="A0A0G1X825"/>
<accession>A0A0G1X825</accession>
<evidence type="ECO:0000313" key="1">
    <source>
        <dbReference type="EMBL" id="KKW26985.1"/>
    </source>
</evidence>
<sequence length="137" mass="15040">MAEKSKPTPWYFLCPEQGCHGPLVYAGEEHHDDEGLLIVLRCTECGHVVRRRHTPLLAMMAPSSEKRPGQDEAVDQALTLGEEINCPACKAGMLISAKSLRDWHGPIICGSCGSIYEPKERDGKIELEEAYVTSSCG</sequence>
<proteinExistence type="predicted"/>
<dbReference type="Proteomes" id="UP000034913">
    <property type="component" value="Unassembled WGS sequence"/>
</dbReference>